<dbReference type="Proteomes" id="UP000072421">
    <property type="component" value="Chromosome"/>
</dbReference>
<sequence length="454" mass="49192">MNMQSVRLRGYKSKAWSTASAALASSRPGHITLSYPQKNIVKNLIPYPALRGLLCILLPAIAAGCAPATLQPPEQDARAPLILVSIDGFKPDYLTRGVTPNLNALAAQGARAEAMRPSFPSITFPNHYTLVTGLRPDRHGIVGNTMGDSEIPGVRFSLGNRQATNDRRWWDEAEPIWVTAEQHGVRSATMFWPGSEAAIHGVRPSEWRSYDSKLPANQRVDTLLGWLDKPVASRPAFLTLYFEDVDHAGHEYGPDAAQTTQAAAHVDEALGRLVAGLQTRDIKANIVIVSDHGMAAMSRQRVIRLDQIAPPGSYRTVTSGTYAGLEAAPGQDGVLAAALLKPQEHMQCWRKEAIPPRFHYGQNPRVPGFICLAEVGWQIASDARSAERTPAGGHGYDNLAVEMQAIFIAAGPAFKPGIVLPPFDNVDVYPLMMNLIGLQPLPSDGEMTLAPALN</sequence>
<dbReference type="PANTHER" id="PTHR10151">
    <property type="entry name" value="ECTONUCLEOTIDE PYROPHOSPHATASE/PHOSPHODIESTERASE"/>
    <property type="match status" value="1"/>
</dbReference>
<proteinExistence type="predicted"/>
<dbReference type="CDD" id="cd16018">
    <property type="entry name" value="Enpp"/>
    <property type="match status" value="1"/>
</dbReference>
<dbReference type="Gene3D" id="3.40.720.10">
    <property type="entry name" value="Alkaline Phosphatase, subunit A"/>
    <property type="match status" value="1"/>
</dbReference>
<dbReference type="SUPFAM" id="SSF53649">
    <property type="entry name" value="Alkaline phosphatase-like"/>
    <property type="match status" value="1"/>
</dbReference>
<dbReference type="Pfam" id="PF01663">
    <property type="entry name" value="Phosphodiest"/>
    <property type="match status" value="1"/>
</dbReference>
<dbReference type="InterPro" id="IPR002591">
    <property type="entry name" value="Phosphodiest/P_Trfase"/>
</dbReference>
<dbReference type="PANTHER" id="PTHR10151:SF120">
    <property type="entry name" value="BIS(5'-ADENOSYL)-TRIPHOSPHATASE"/>
    <property type="match status" value="1"/>
</dbReference>
<gene>
    <name evidence="1" type="ORF">CFter6_2764</name>
</gene>
<evidence type="ECO:0000313" key="2">
    <source>
        <dbReference type="Proteomes" id="UP000072421"/>
    </source>
</evidence>
<name>A0A127PCA3_9BURK</name>
<dbReference type="PATRIC" id="fig|158899.10.peg.2756"/>
<reference evidence="1 2" key="1">
    <citation type="submission" date="2015-11" db="EMBL/GenBank/DDBJ databases">
        <title>Exploring the genomic traits of fungus-feeding bacterial genus Collimonas.</title>
        <authorList>
            <person name="Song C."/>
            <person name="Schmidt R."/>
            <person name="de Jager V."/>
            <person name="Krzyzanowska D."/>
            <person name="Jongedijk E."/>
            <person name="Cankar K."/>
            <person name="Beekwilder J."/>
            <person name="van Veen A."/>
            <person name="de Boer W."/>
            <person name="van Veen J.A."/>
            <person name="Garbeva P."/>
        </authorList>
    </citation>
    <scope>NUCLEOTIDE SEQUENCE [LARGE SCALE GENOMIC DNA]</scope>
    <source>
        <strain evidence="1 2">Ter6</strain>
    </source>
</reference>
<dbReference type="GO" id="GO:0016787">
    <property type="term" value="F:hydrolase activity"/>
    <property type="evidence" value="ECO:0007669"/>
    <property type="project" value="UniProtKB-ARBA"/>
</dbReference>
<dbReference type="Gene3D" id="3.30.1360.180">
    <property type="match status" value="1"/>
</dbReference>
<organism evidence="1">
    <name type="scientific">Collimonas fungivorans</name>
    <dbReference type="NCBI Taxonomy" id="158899"/>
    <lineage>
        <taxon>Bacteria</taxon>
        <taxon>Pseudomonadati</taxon>
        <taxon>Pseudomonadota</taxon>
        <taxon>Betaproteobacteria</taxon>
        <taxon>Burkholderiales</taxon>
        <taxon>Oxalobacteraceae</taxon>
        <taxon>Collimonas</taxon>
    </lineage>
</organism>
<dbReference type="AlphaFoldDB" id="A0A127PCA3"/>
<accession>A0A127PCA3</accession>
<dbReference type="InterPro" id="IPR017850">
    <property type="entry name" value="Alkaline_phosphatase_core_sf"/>
</dbReference>
<evidence type="ECO:0000313" key="1">
    <source>
        <dbReference type="EMBL" id="AMO95432.1"/>
    </source>
</evidence>
<protein>
    <submittedName>
        <fullName evidence="1">Phosphodiesterase-nucleotide pyrophosphatase</fullName>
    </submittedName>
</protein>
<dbReference type="EMBL" id="CP013232">
    <property type="protein sequence ID" value="AMO95432.1"/>
    <property type="molecule type" value="Genomic_DNA"/>
</dbReference>